<keyword evidence="2" id="KW-1185">Reference proteome</keyword>
<organism evidence="1 2">
    <name type="scientific">Streptacidiphilus alkalitolerans</name>
    <dbReference type="NCBI Taxonomy" id="3342712"/>
    <lineage>
        <taxon>Bacteria</taxon>
        <taxon>Bacillati</taxon>
        <taxon>Actinomycetota</taxon>
        <taxon>Actinomycetes</taxon>
        <taxon>Kitasatosporales</taxon>
        <taxon>Streptomycetaceae</taxon>
        <taxon>Streptacidiphilus</taxon>
    </lineage>
</organism>
<evidence type="ECO:0000313" key="2">
    <source>
        <dbReference type="Proteomes" id="UP001592529"/>
    </source>
</evidence>
<name>A0ABV6WR59_9ACTN</name>
<gene>
    <name evidence="1" type="ORF">ACEZCY_35630</name>
</gene>
<proteinExistence type="predicted"/>
<dbReference type="RefSeq" id="WP_380527859.1">
    <property type="nucleotide sequence ID" value="NZ_JBHFAA010000025.1"/>
</dbReference>
<sequence>MKNTDYAQFINSEVSSEIHRHGGAVEITRDPAVWTLAHRGYCGSGRLDVWVYPTQKDALYEGARLAVAAALEEEAPRVSELFEAGRYQEVLDFYEATHPETHLLRVQAAFLQHSTAPAAS</sequence>
<dbReference type="Proteomes" id="UP001592529">
    <property type="component" value="Unassembled WGS sequence"/>
</dbReference>
<protein>
    <submittedName>
        <fullName evidence="1">Uncharacterized protein</fullName>
    </submittedName>
</protein>
<evidence type="ECO:0000313" key="1">
    <source>
        <dbReference type="EMBL" id="MFC1428506.1"/>
    </source>
</evidence>
<accession>A0ABV6WR59</accession>
<comment type="caution">
    <text evidence="1">The sequence shown here is derived from an EMBL/GenBank/DDBJ whole genome shotgun (WGS) entry which is preliminary data.</text>
</comment>
<reference evidence="1 2" key="1">
    <citation type="submission" date="2024-09" db="EMBL/GenBank/DDBJ databases">
        <authorList>
            <person name="Lee S.D."/>
        </authorList>
    </citation>
    <scope>NUCLEOTIDE SEQUENCE [LARGE SCALE GENOMIC DNA]</scope>
    <source>
        <strain evidence="1 2">N1-12</strain>
    </source>
</reference>
<dbReference type="EMBL" id="JBHFAA010000025">
    <property type="protein sequence ID" value="MFC1428506.1"/>
    <property type="molecule type" value="Genomic_DNA"/>
</dbReference>